<organism evidence="2 3">
    <name type="scientific">Maribacter algarum</name>
    <name type="common">ex Zhang et al. 2020</name>
    <dbReference type="NCBI Taxonomy" id="2578118"/>
    <lineage>
        <taxon>Bacteria</taxon>
        <taxon>Pseudomonadati</taxon>
        <taxon>Bacteroidota</taxon>
        <taxon>Flavobacteriia</taxon>
        <taxon>Flavobacteriales</taxon>
        <taxon>Flavobacteriaceae</taxon>
        <taxon>Maribacter</taxon>
    </lineage>
</organism>
<keyword evidence="1" id="KW-0472">Membrane</keyword>
<protein>
    <recommendedName>
        <fullName evidence="4">DUF998 domain-containing protein</fullName>
    </recommendedName>
</protein>
<proteinExistence type="predicted"/>
<dbReference type="OrthoDB" id="9803163at2"/>
<feature type="transmembrane region" description="Helical" evidence="1">
    <location>
        <begin position="43"/>
        <end position="66"/>
    </location>
</feature>
<evidence type="ECO:0000313" key="3">
    <source>
        <dbReference type="Proteomes" id="UP000310314"/>
    </source>
</evidence>
<dbReference type="EMBL" id="VATY01000001">
    <property type="protein sequence ID" value="TMM57984.1"/>
    <property type="molecule type" value="Genomic_DNA"/>
</dbReference>
<dbReference type="Proteomes" id="UP000310314">
    <property type="component" value="Unassembled WGS sequence"/>
</dbReference>
<keyword evidence="1" id="KW-0812">Transmembrane</keyword>
<evidence type="ECO:0008006" key="4">
    <source>
        <dbReference type="Google" id="ProtNLM"/>
    </source>
</evidence>
<feature type="transmembrane region" description="Helical" evidence="1">
    <location>
        <begin position="192"/>
        <end position="214"/>
    </location>
</feature>
<keyword evidence="1" id="KW-1133">Transmembrane helix</keyword>
<accession>A0A5S3QJI4</accession>
<comment type="caution">
    <text evidence="2">The sequence shown here is derived from an EMBL/GenBank/DDBJ whole genome shotgun (WGS) entry which is preliminary data.</text>
</comment>
<keyword evidence="3" id="KW-1185">Reference proteome</keyword>
<evidence type="ECO:0000256" key="1">
    <source>
        <dbReference type="SAM" id="Phobius"/>
    </source>
</evidence>
<dbReference type="AlphaFoldDB" id="A0A5S3QJI4"/>
<feature type="transmembrane region" description="Helical" evidence="1">
    <location>
        <begin position="130"/>
        <end position="147"/>
    </location>
</feature>
<sequence length="233" mass="26234">MPSQPIQQSDYRIRKLIGTLGLALPVLLPLSEGMLLSSMSHYYYQPLSSLIFVIILASFGLFLLSYKGYKIDSKTEKISDDLLTNIGGISALIVVFVPTYCLESSSPVIDEICASGEYPLLGHIDGLKNTIHLIFAGIFIFTMGWMSKYKFTRGEQTSKNRFYKWCGNLVWIAIGLLVVLVIIDFFNEDFQITPYDVFFLETLAVVPFGISWFIKGEAMENIKSLFSKTDTSQ</sequence>
<feature type="transmembrane region" description="Helical" evidence="1">
    <location>
        <begin position="168"/>
        <end position="186"/>
    </location>
</feature>
<evidence type="ECO:0000313" key="2">
    <source>
        <dbReference type="EMBL" id="TMM57984.1"/>
    </source>
</evidence>
<feature type="transmembrane region" description="Helical" evidence="1">
    <location>
        <begin position="78"/>
        <end position="97"/>
    </location>
</feature>
<dbReference type="RefSeq" id="WP_138655916.1">
    <property type="nucleotide sequence ID" value="NZ_VATY01000001.1"/>
</dbReference>
<reference evidence="2 3" key="1">
    <citation type="submission" date="2019-05" db="EMBL/GenBank/DDBJ databases">
        <authorList>
            <person name="Zhang J.-Y."/>
            <person name="Feg X."/>
            <person name="Du Z.-J."/>
        </authorList>
    </citation>
    <scope>NUCLEOTIDE SEQUENCE [LARGE SCALE GENOMIC DNA]</scope>
    <source>
        <strain evidence="2 3">RZ26</strain>
    </source>
</reference>
<gene>
    <name evidence="2" type="ORF">FEE95_00725</name>
</gene>
<name>A0A5S3QJI4_9FLAO</name>